<dbReference type="AlphaFoldDB" id="A0A1J5T6X6"/>
<evidence type="ECO:0000313" key="4">
    <source>
        <dbReference type="Proteomes" id="UP000183815"/>
    </source>
</evidence>
<accession>A0A1J5T6X6</accession>
<dbReference type="Gene3D" id="2.60.40.10">
    <property type="entry name" value="Immunoglobulins"/>
    <property type="match status" value="1"/>
</dbReference>
<dbReference type="InterPro" id="IPR011635">
    <property type="entry name" value="CARDB"/>
</dbReference>
<keyword evidence="1" id="KW-0812">Transmembrane</keyword>
<dbReference type="EMBL" id="MIYU01000012">
    <property type="protein sequence ID" value="OIR16617.1"/>
    <property type="molecule type" value="Genomic_DNA"/>
</dbReference>
<protein>
    <recommendedName>
        <fullName evidence="2">CARDB domain-containing protein</fullName>
    </recommendedName>
</protein>
<dbReference type="Pfam" id="PF07705">
    <property type="entry name" value="CARDB"/>
    <property type="match status" value="1"/>
</dbReference>
<keyword evidence="1" id="KW-0472">Membrane</keyword>
<evidence type="ECO:0000259" key="2">
    <source>
        <dbReference type="Pfam" id="PF07705"/>
    </source>
</evidence>
<keyword evidence="1" id="KW-1133">Transmembrane helix</keyword>
<reference evidence="3 4" key="1">
    <citation type="submission" date="2016-08" db="EMBL/GenBank/DDBJ databases">
        <title>New Insights into Marine Group III Euryarchaeota, from dark to light.</title>
        <authorList>
            <person name="Haro-Moreno J.M."/>
            <person name="Rodriguez-Valera F."/>
            <person name="Lopez-Garcia P."/>
            <person name="Moreira D."/>
            <person name="Martin-Cuadrado A.B."/>
        </authorList>
    </citation>
    <scope>NUCLEOTIDE SEQUENCE [LARGE SCALE GENOMIC DNA]</scope>
    <source>
        <strain evidence="3">CG-Bathy1</strain>
    </source>
</reference>
<feature type="domain" description="CARDB" evidence="2">
    <location>
        <begin position="569"/>
        <end position="666"/>
    </location>
</feature>
<dbReference type="InterPro" id="IPR013783">
    <property type="entry name" value="Ig-like_fold"/>
</dbReference>
<gene>
    <name evidence="3" type="ORF">BEU04_01390</name>
</gene>
<name>A0A1J5T6X6_9ARCH</name>
<organism evidence="3 4">
    <name type="scientific">Marine Group III euryarchaeote CG-Bathy1</name>
    <dbReference type="NCBI Taxonomy" id="1889001"/>
    <lineage>
        <taxon>Archaea</taxon>
        <taxon>Methanobacteriati</taxon>
        <taxon>Thermoplasmatota</taxon>
        <taxon>Thermoplasmata</taxon>
        <taxon>Candidatus Thermoprofundales</taxon>
    </lineage>
</organism>
<feature type="transmembrane region" description="Helical" evidence="1">
    <location>
        <begin position="697"/>
        <end position="716"/>
    </location>
</feature>
<comment type="caution">
    <text evidence="3">The sequence shown here is derived from an EMBL/GenBank/DDBJ whole genome shotgun (WGS) entry which is preliminary data.</text>
</comment>
<dbReference type="Proteomes" id="UP000183815">
    <property type="component" value="Unassembled WGS sequence"/>
</dbReference>
<evidence type="ECO:0000313" key="3">
    <source>
        <dbReference type="EMBL" id="OIR16617.1"/>
    </source>
</evidence>
<evidence type="ECO:0000256" key="1">
    <source>
        <dbReference type="SAM" id="Phobius"/>
    </source>
</evidence>
<sequence>MKKTKYFGAVLFCIAFFSVLLITDNAESESVDLFLEGNLALNTGNLNPDQPSSASRNKACNNAEDQEYPNATNGEYKYYDVASWESNFAYNKGVIFTGEEGSFDIWFSSSKVDEFRLRAIIYVYVNNGYTELATVEIEENAPPGGSLEGEYLISGTFSVNPEAIPNEYDSVSRLGIELESSITWTNTTWSGEENPREAHVLWDSSSLNSKMQVDISYMFFEIDSMENERVDDFGEDNLQMSFFIHNSFGASYTDAESGTISISDFSSPSFRNSFDVRSSGSSRTILSANWYYQDDNALEKNYTLLITAEDSISNKEWSFVANYYLLVDIFSVDITSEDDERTFVMNPGSEISFDVSIINNGNGFDIIDLETDSSSSGWDIDIDGSKTIELDQGDSELVSILVSSPSSASGGESTTITISVISGGNPLEMADIDYSLSVRETGIQVTPSSFPNSIAINPYNLQNNLFHYPFSVKNTGNGADTYSFSTSVGGGWSISVYDIAGGSYTDLLTIDEAQTANLELVIDIKNAEHGDSASFYLKVISSNSNGRVFFEAADSSFNIEIPPEETVNLVINSQDVRLDPSPPVQGVPLEFIITIHNTGGKSSGSFQVQLFFGARVEDTQLVTGISGFSESEVTLTWAIPTVGTQSLQIKVDTGFNIDEGPFEDDNSLIYTVEIMENPNPNPNSDDSFSPPVSLTTAIPFALLGLVVAAVVFRYTIMRR</sequence>
<proteinExistence type="predicted"/>